<comment type="catalytic activity">
    <reaction evidence="10">
        <text>Mg(2+)(in) = Mg(2+)(out)</text>
        <dbReference type="Rhea" id="RHEA:29827"/>
        <dbReference type="ChEBI" id="CHEBI:18420"/>
    </reaction>
</comment>
<keyword evidence="7 13" id="KW-1133">Transmembrane helix</keyword>
<evidence type="ECO:0000256" key="10">
    <source>
        <dbReference type="ARBA" id="ARBA00034269"/>
    </source>
</evidence>
<dbReference type="EMBL" id="JACHVQ010000002">
    <property type="protein sequence ID" value="MBB2893133.1"/>
    <property type="molecule type" value="Genomic_DNA"/>
</dbReference>
<feature type="compositionally biased region" description="Basic and acidic residues" evidence="12">
    <location>
        <begin position="27"/>
        <end position="40"/>
    </location>
</feature>
<dbReference type="GO" id="GO:0015095">
    <property type="term" value="F:magnesium ion transmembrane transporter activity"/>
    <property type="evidence" value="ECO:0007669"/>
    <property type="project" value="TreeGrafter"/>
</dbReference>
<accession>A0A839NAA7</accession>
<dbReference type="PANTHER" id="PTHR46494">
    <property type="entry name" value="CORA FAMILY METAL ION TRANSPORTER (EUROFUNG)"/>
    <property type="match status" value="1"/>
</dbReference>
<evidence type="ECO:0000313" key="14">
    <source>
        <dbReference type="EMBL" id="MBB2893133.1"/>
    </source>
</evidence>
<feature type="transmembrane region" description="Helical" evidence="13">
    <location>
        <begin position="357"/>
        <end position="377"/>
    </location>
</feature>
<dbReference type="GO" id="GO:0015087">
    <property type="term" value="F:cobalt ion transmembrane transporter activity"/>
    <property type="evidence" value="ECO:0007669"/>
    <property type="project" value="TreeGrafter"/>
</dbReference>
<proteinExistence type="inferred from homology"/>
<sequence>MPSWKNRPFRPTAVLPGRSPRQQPLHDAPERLLQPRREDDVPVEASVVEKALYCNGRRVEAPQSLREAMHRLHEPDNPMAWIGLVHPTEAQINDMAAVFDLHPLAVEDAIVAHQRPKLERYDETLFAVLRPAIYLDDSETVQIGEVHIFIGPDFVLTVRHTDRISLGKVRQRLEGDPELLARGPEAVLYALIDFVVDAYAPVIAGLENDIDEIENQVFESDPAVSRRIYELSREVAELQRATKPLLQIMDALEGGFDKYGTDEELQRNLRDVKDHATSVVERVDGFRSNLADILTLNATLVAQTQNEEMRRLAEAGMDQNDEVKKISAWAAILFAPSLISGIYGMNFHHMPELAWRIGYPFAILLMLVVCCVLFVIFRKRKWL</sequence>
<evidence type="ECO:0000256" key="4">
    <source>
        <dbReference type="ARBA" id="ARBA00022475"/>
    </source>
</evidence>
<keyword evidence="8" id="KW-0406">Ion transport</keyword>
<dbReference type="Gene3D" id="1.20.58.340">
    <property type="entry name" value="Magnesium transport protein CorA, transmembrane region"/>
    <property type="match status" value="2"/>
</dbReference>
<dbReference type="SUPFAM" id="SSF143865">
    <property type="entry name" value="CorA soluble domain-like"/>
    <property type="match status" value="1"/>
</dbReference>
<keyword evidence="3" id="KW-0813">Transport</keyword>
<keyword evidence="6" id="KW-0460">Magnesium</keyword>
<keyword evidence="4" id="KW-1003">Cell membrane</keyword>
<evidence type="ECO:0000256" key="2">
    <source>
        <dbReference type="ARBA" id="ARBA00009765"/>
    </source>
</evidence>
<comment type="function">
    <text evidence="11">Mediates influx of magnesium ions. Alternates between open and closed states. Activated by low cytoplasmic Mg(2+) levels. Inactive when cytoplasmic Mg(2+) levels are high.</text>
</comment>
<comment type="similarity">
    <text evidence="2">Belongs to the CorA metal ion transporter (MIT) (TC 1.A.35) family.</text>
</comment>
<evidence type="ECO:0000256" key="7">
    <source>
        <dbReference type="ARBA" id="ARBA00022989"/>
    </source>
</evidence>
<feature type="region of interest" description="Disordered" evidence="12">
    <location>
        <begin position="1"/>
        <end position="41"/>
    </location>
</feature>
<feature type="transmembrane region" description="Helical" evidence="13">
    <location>
        <begin position="326"/>
        <end position="345"/>
    </location>
</feature>
<evidence type="ECO:0000256" key="9">
    <source>
        <dbReference type="ARBA" id="ARBA00023136"/>
    </source>
</evidence>
<dbReference type="SUPFAM" id="SSF144083">
    <property type="entry name" value="Magnesium transport protein CorA, transmembrane region"/>
    <property type="match status" value="1"/>
</dbReference>
<evidence type="ECO:0000256" key="8">
    <source>
        <dbReference type="ARBA" id="ARBA00023065"/>
    </source>
</evidence>
<evidence type="ECO:0000256" key="11">
    <source>
        <dbReference type="ARBA" id="ARBA00045497"/>
    </source>
</evidence>
<gene>
    <name evidence="14" type="ORF">FHU39_003151</name>
</gene>
<evidence type="ECO:0000256" key="13">
    <source>
        <dbReference type="SAM" id="Phobius"/>
    </source>
</evidence>
<dbReference type="GO" id="GO:0000287">
    <property type="term" value="F:magnesium ion binding"/>
    <property type="evidence" value="ECO:0007669"/>
    <property type="project" value="TreeGrafter"/>
</dbReference>
<organism evidence="14 15">
    <name type="scientific">Flexivirga oryzae</name>
    <dbReference type="NCBI Taxonomy" id="1794944"/>
    <lineage>
        <taxon>Bacteria</taxon>
        <taxon>Bacillati</taxon>
        <taxon>Actinomycetota</taxon>
        <taxon>Actinomycetes</taxon>
        <taxon>Micrococcales</taxon>
        <taxon>Dermacoccaceae</taxon>
        <taxon>Flexivirga</taxon>
    </lineage>
</organism>
<comment type="caution">
    <text evidence="14">The sequence shown here is derived from an EMBL/GenBank/DDBJ whole genome shotgun (WGS) entry which is preliminary data.</text>
</comment>
<evidence type="ECO:0000256" key="6">
    <source>
        <dbReference type="ARBA" id="ARBA00022842"/>
    </source>
</evidence>
<protein>
    <submittedName>
        <fullName evidence="14">Magnesium transporter</fullName>
    </submittedName>
</protein>
<dbReference type="FunFam" id="1.20.58.340:FF:000004">
    <property type="entry name" value="Magnesium transport protein CorA"/>
    <property type="match status" value="1"/>
</dbReference>
<dbReference type="InterPro" id="IPR045863">
    <property type="entry name" value="CorA_TM1_TM2"/>
</dbReference>
<evidence type="ECO:0000256" key="5">
    <source>
        <dbReference type="ARBA" id="ARBA00022692"/>
    </source>
</evidence>
<comment type="subcellular location">
    <subcellularLocation>
        <location evidence="1">Cell membrane</location>
        <topology evidence="1">Multi-pass membrane protein</topology>
    </subcellularLocation>
</comment>
<dbReference type="AlphaFoldDB" id="A0A839NAA7"/>
<evidence type="ECO:0000256" key="1">
    <source>
        <dbReference type="ARBA" id="ARBA00004651"/>
    </source>
</evidence>
<dbReference type="CDD" id="cd12830">
    <property type="entry name" value="MtCorA-like"/>
    <property type="match status" value="1"/>
</dbReference>
<dbReference type="Pfam" id="PF01544">
    <property type="entry name" value="CorA"/>
    <property type="match status" value="1"/>
</dbReference>
<dbReference type="InterPro" id="IPR002523">
    <property type="entry name" value="MgTranspt_CorA/ZnTranspt_ZntB"/>
</dbReference>
<dbReference type="PANTHER" id="PTHR46494:SF1">
    <property type="entry name" value="CORA FAMILY METAL ION TRANSPORTER (EUROFUNG)"/>
    <property type="match status" value="1"/>
</dbReference>
<keyword evidence="5 13" id="KW-0812">Transmembrane</keyword>
<evidence type="ECO:0000256" key="3">
    <source>
        <dbReference type="ARBA" id="ARBA00022448"/>
    </source>
</evidence>
<dbReference type="GO" id="GO:0050897">
    <property type="term" value="F:cobalt ion binding"/>
    <property type="evidence" value="ECO:0007669"/>
    <property type="project" value="TreeGrafter"/>
</dbReference>
<reference evidence="14 15" key="1">
    <citation type="submission" date="2020-08" db="EMBL/GenBank/DDBJ databases">
        <title>Sequencing the genomes of 1000 actinobacteria strains.</title>
        <authorList>
            <person name="Klenk H.-P."/>
        </authorList>
    </citation>
    <scope>NUCLEOTIDE SEQUENCE [LARGE SCALE GENOMIC DNA]</scope>
    <source>
        <strain evidence="14 15">DSM 105369</strain>
    </source>
</reference>
<dbReference type="Gene3D" id="3.30.460.20">
    <property type="entry name" value="CorA soluble domain-like"/>
    <property type="match status" value="1"/>
</dbReference>
<name>A0A839NAA7_9MICO</name>
<dbReference type="GO" id="GO:0005886">
    <property type="term" value="C:plasma membrane"/>
    <property type="evidence" value="ECO:0007669"/>
    <property type="project" value="UniProtKB-SubCell"/>
</dbReference>
<evidence type="ECO:0000256" key="12">
    <source>
        <dbReference type="SAM" id="MobiDB-lite"/>
    </source>
</evidence>
<dbReference type="InterPro" id="IPR045861">
    <property type="entry name" value="CorA_cytoplasmic_dom"/>
</dbReference>
<keyword evidence="9 13" id="KW-0472">Membrane</keyword>
<dbReference type="Proteomes" id="UP000559182">
    <property type="component" value="Unassembled WGS sequence"/>
</dbReference>
<keyword evidence="15" id="KW-1185">Reference proteome</keyword>
<evidence type="ECO:0000313" key="15">
    <source>
        <dbReference type="Proteomes" id="UP000559182"/>
    </source>
</evidence>